<proteinExistence type="predicted"/>
<evidence type="ECO:0000313" key="2">
    <source>
        <dbReference type="EMBL" id="GAA3613449.1"/>
    </source>
</evidence>
<comment type="caution">
    <text evidence="2">The sequence shown here is derived from an EMBL/GenBank/DDBJ whole genome shotgun (WGS) entry which is preliminary data.</text>
</comment>
<keyword evidence="1" id="KW-0812">Transmembrane</keyword>
<keyword evidence="1" id="KW-0472">Membrane</keyword>
<evidence type="ECO:0000256" key="1">
    <source>
        <dbReference type="SAM" id="Phobius"/>
    </source>
</evidence>
<organism evidence="2 3">
    <name type="scientific">Nonomuraea rosea</name>
    <dbReference type="NCBI Taxonomy" id="638574"/>
    <lineage>
        <taxon>Bacteria</taxon>
        <taxon>Bacillati</taxon>
        <taxon>Actinomycetota</taxon>
        <taxon>Actinomycetes</taxon>
        <taxon>Streptosporangiales</taxon>
        <taxon>Streptosporangiaceae</taxon>
        <taxon>Nonomuraea</taxon>
    </lineage>
</organism>
<name>A0ABP6ZNN3_9ACTN</name>
<feature type="transmembrane region" description="Helical" evidence="1">
    <location>
        <begin position="6"/>
        <end position="25"/>
    </location>
</feature>
<evidence type="ECO:0000313" key="3">
    <source>
        <dbReference type="Proteomes" id="UP001500630"/>
    </source>
</evidence>
<gene>
    <name evidence="2" type="ORF">GCM10022419_118190</name>
</gene>
<keyword evidence="3" id="KW-1185">Reference proteome</keyword>
<protein>
    <submittedName>
        <fullName evidence="2">Uncharacterized protein</fullName>
    </submittedName>
</protein>
<dbReference type="Proteomes" id="UP001500630">
    <property type="component" value="Unassembled WGS sequence"/>
</dbReference>
<accession>A0ABP6ZNN3</accession>
<keyword evidence="1" id="KW-1133">Transmembrane helix</keyword>
<dbReference type="RefSeq" id="WP_345576508.1">
    <property type="nucleotide sequence ID" value="NZ_BAABDQ010000050.1"/>
</dbReference>
<sequence>MDPVQVGAIVSAVLVAGVTIVGAWLRSVVRRERNRDVARRDLVRRLPTGSRILDLGKRGMLIEFGPVTNPKVSDDGDR</sequence>
<reference evidence="3" key="1">
    <citation type="journal article" date="2019" name="Int. J. Syst. Evol. Microbiol.">
        <title>The Global Catalogue of Microorganisms (GCM) 10K type strain sequencing project: providing services to taxonomists for standard genome sequencing and annotation.</title>
        <authorList>
            <consortium name="The Broad Institute Genomics Platform"/>
            <consortium name="The Broad Institute Genome Sequencing Center for Infectious Disease"/>
            <person name="Wu L."/>
            <person name="Ma J."/>
        </authorList>
    </citation>
    <scope>NUCLEOTIDE SEQUENCE [LARGE SCALE GENOMIC DNA]</scope>
    <source>
        <strain evidence="3">JCM 17326</strain>
    </source>
</reference>
<dbReference type="EMBL" id="BAABDQ010000050">
    <property type="protein sequence ID" value="GAA3613449.1"/>
    <property type="molecule type" value="Genomic_DNA"/>
</dbReference>